<evidence type="ECO:0000313" key="2">
    <source>
        <dbReference type="Proteomes" id="UP000233440"/>
    </source>
</evidence>
<reference evidence="1 2" key="1">
    <citation type="submission" date="2017-11" db="EMBL/GenBank/DDBJ databases">
        <title>Bacillus camelliae sp. nov., isolated from pu'er tea.</title>
        <authorList>
            <person name="Niu L."/>
        </authorList>
    </citation>
    <scope>NUCLEOTIDE SEQUENCE [LARGE SCALE GENOMIC DNA]</scope>
    <source>
        <strain evidence="1 2">7578-1</strain>
    </source>
</reference>
<dbReference type="PANTHER" id="PTHR34822">
    <property type="entry name" value="GRPB DOMAIN PROTEIN (AFU_ORTHOLOGUE AFUA_1G01530)"/>
    <property type="match status" value="1"/>
</dbReference>
<dbReference type="OrthoDB" id="9799092at2"/>
<gene>
    <name evidence="1" type="ORF">CWO92_17845</name>
</gene>
<evidence type="ECO:0000313" key="1">
    <source>
        <dbReference type="EMBL" id="PKR83651.1"/>
    </source>
</evidence>
<dbReference type="Gene3D" id="3.30.460.10">
    <property type="entry name" value="Beta Polymerase, domain 2"/>
    <property type="match status" value="1"/>
</dbReference>
<dbReference type="SUPFAM" id="SSF81301">
    <property type="entry name" value="Nucleotidyltransferase"/>
    <property type="match status" value="1"/>
</dbReference>
<dbReference type="RefSeq" id="WP_101355571.1">
    <property type="nucleotide sequence ID" value="NZ_PIQO01000016.1"/>
</dbReference>
<keyword evidence="2" id="KW-1185">Reference proteome</keyword>
<dbReference type="Proteomes" id="UP000233440">
    <property type="component" value="Unassembled WGS sequence"/>
</dbReference>
<dbReference type="AlphaFoldDB" id="A0A2N3LG97"/>
<protein>
    <submittedName>
        <fullName evidence="1">GrpB family protein</fullName>
    </submittedName>
</protein>
<dbReference type="PANTHER" id="PTHR34822:SF1">
    <property type="entry name" value="GRPB FAMILY PROTEIN"/>
    <property type="match status" value="1"/>
</dbReference>
<sequence length="179" mass="21134">MKLGLKRDQVKLAPYSDEWNKEFIRIKEEIQTNTPLDGECIVHIGSTAIKNMDAKPILDILVGVENINNIAPSVIKGLKKIGFLRLKVERPSEIIFAKFTDNSYEEKTHYIHLVNYGDELWQDLIFFRDYLNANETEREKYKRIKLEYVQKCNTGIEQYTDLKEGFVKEILKKRKHKYH</sequence>
<dbReference type="InterPro" id="IPR007344">
    <property type="entry name" value="GrpB/CoaE"/>
</dbReference>
<dbReference type="EMBL" id="PIQO01000016">
    <property type="protein sequence ID" value="PKR83651.1"/>
    <property type="molecule type" value="Genomic_DNA"/>
</dbReference>
<comment type="caution">
    <text evidence="1">The sequence shown here is derived from an EMBL/GenBank/DDBJ whole genome shotgun (WGS) entry which is preliminary data.</text>
</comment>
<organism evidence="1 2">
    <name type="scientific">Heyndrickxia camelliae</name>
    <dbReference type="NCBI Taxonomy" id="1707093"/>
    <lineage>
        <taxon>Bacteria</taxon>
        <taxon>Bacillati</taxon>
        <taxon>Bacillota</taxon>
        <taxon>Bacilli</taxon>
        <taxon>Bacillales</taxon>
        <taxon>Bacillaceae</taxon>
        <taxon>Heyndrickxia</taxon>
    </lineage>
</organism>
<dbReference type="InterPro" id="IPR043519">
    <property type="entry name" value="NT_sf"/>
</dbReference>
<proteinExistence type="predicted"/>
<dbReference type="Pfam" id="PF04229">
    <property type="entry name" value="GrpB"/>
    <property type="match status" value="1"/>
</dbReference>
<name>A0A2N3LG97_9BACI</name>
<accession>A0A2N3LG97</accession>